<evidence type="ECO:0000313" key="2">
    <source>
        <dbReference type="EMBL" id="OWA50526.1"/>
    </source>
</evidence>
<feature type="region of interest" description="Disordered" evidence="1">
    <location>
        <begin position="1"/>
        <end position="36"/>
    </location>
</feature>
<keyword evidence="3" id="KW-1185">Reference proteome</keyword>
<evidence type="ECO:0000313" key="3">
    <source>
        <dbReference type="Proteomes" id="UP000192578"/>
    </source>
</evidence>
<dbReference type="EMBL" id="MTYJ01000195">
    <property type="protein sequence ID" value="OWA50526.1"/>
    <property type="molecule type" value="Genomic_DNA"/>
</dbReference>
<accession>A0A9X6RKB7</accession>
<dbReference type="AlphaFoldDB" id="A0A9X6RKB7"/>
<reference evidence="3" key="1">
    <citation type="submission" date="2017-01" db="EMBL/GenBank/DDBJ databases">
        <title>Comparative genomics of anhydrobiosis in the tardigrade Hypsibius dujardini.</title>
        <authorList>
            <person name="Yoshida Y."/>
            <person name="Koutsovoulos G."/>
            <person name="Laetsch D."/>
            <person name="Stevens L."/>
            <person name="Kumar S."/>
            <person name="Horikawa D."/>
            <person name="Ishino K."/>
            <person name="Komine S."/>
            <person name="Tomita M."/>
            <person name="Blaxter M."/>
            <person name="Arakawa K."/>
        </authorList>
    </citation>
    <scope>NUCLEOTIDE SEQUENCE [LARGE SCALE GENOMIC DNA]</scope>
    <source>
        <strain evidence="3">Z151</strain>
    </source>
</reference>
<dbReference type="Proteomes" id="UP000192578">
    <property type="component" value="Unassembled WGS sequence"/>
</dbReference>
<sequence length="71" mass="7768">MSTMGGCYFRSTTHVPVPPPPAASQQHQQHSAHLRPETADFGMRAHTHLSITSFFFPCATETRTASPVPFA</sequence>
<comment type="caution">
    <text evidence="2">The sequence shown here is derived from an EMBL/GenBank/DDBJ whole genome shotgun (WGS) entry which is preliminary data.</text>
</comment>
<evidence type="ECO:0000256" key="1">
    <source>
        <dbReference type="SAM" id="MobiDB-lite"/>
    </source>
</evidence>
<proteinExistence type="predicted"/>
<protein>
    <submittedName>
        <fullName evidence="2">Uncharacterized protein</fullName>
    </submittedName>
</protein>
<name>A0A9X6RKB7_HYPEX</name>
<gene>
    <name evidence="2" type="ORF">BV898_15039</name>
</gene>
<organism evidence="2 3">
    <name type="scientific">Hypsibius exemplaris</name>
    <name type="common">Freshwater tardigrade</name>
    <dbReference type="NCBI Taxonomy" id="2072580"/>
    <lineage>
        <taxon>Eukaryota</taxon>
        <taxon>Metazoa</taxon>
        <taxon>Ecdysozoa</taxon>
        <taxon>Tardigrada</taxon>
        <taxon>Eutardigrada</taxon>
        <taxon>Parachela</taxon>
        <taxon>Hypsibioidea</taxon>
        <taxon>Hypsibiidae</taxon>
        <taxon>Hypsibius</taxon>
    </lineage>
</organism>